<dbReference type="SUPFAM" id="SSF51395">
    <property type="entry name" value="FMN-linked oxidoreductases"/>
    <property type="match status" value="1"/>
</dbReference>
<evidence type="ECO:0000256" key="5">
    <source>
        <dbReference type="ARBA" id="ARBA00022857"/>
    </source>
</evidence>
<dbReference type="InterPro" id="IPR018517">
    <property type="entry name" value="tRNA_hU_synthase_CS"/>
</dbReference>
<accession>A0A174DZE3</accession>
<keyword evidence="5" id="KW-0521">NADP</keyword>
<dbReference type="EC" id="1.3.1.-" evidence="7"/>
<feature type="binding site" evidence="9">
    <location>
        <begin position="215"/>
        <end position="216"/>
    </location>
    <ligand>
        <name>FMN</name>
        <dbReference type="ChEBI" id="CHEBI:58210"/>
    </ligand>
</feature>
<dbReference type="GO" id="GO:0003723">
    <property type="term" value="F:RNA binding"/>
    <property type="evidence" value="ECO:0007669"/>
    <property type="project" value="TreeGrafter"/>
</dbReference>
<dbReference type="Pfam" id="PF01207">
    <property type="entry name" value="Dus"/>
    <property type="match status" value="1"/>
</dbReference>
<evidence type="ECO:0000256" key="8">
    <source>
        <dbReference type="PIRSR" id="PIRSR006621-1"/>
    </source>
</evidence>
<dbReference type="PANTHER" id="PTHR45846">
    <property type="entry name" value="TRNA-DIHYDROURIDINE(47) SYNTHASE [NAD(P)(+)]-LIKE"/>
    <property type="match status" value="1"/>
</dbReference>
<feature type="active site" description="Proton donor" evidence="8">
    <location>
        <position position="91"/>
    </location>
</feature>
<comment type="function">
    <text evidence="7">Catalyzes the synthesis of 5,6-dihydrouridine (D), a modified base found in the D-loop of most tRNAs, via the reduction of the C5-C6 double bond in target uridines.</text>
</comment>
<comment type="similarity">
    <text evidence="7">Belongs to the dus family.</text>
</comment>
<organism evidence="11 12">
    <name type="scientific">Fusicatenibacter saccharivorans</name>
    <dbReference type="NCBI Taxonomy" id="1150298"/>
    <lineage>
        <taxon>Bacteria</taxon>
        <taxon>Bacillati</taxon>
        <taxon>Bacillota</taxon>
        <taxon>Clostridia</taxon>
        <taxon>Lachnospirales</taxon>
        <taxon>Lachnospiraceae</taxon>
        <taxon>Fusicatenibacter</taxon>
    </lineage>
</organism>
<dbReference type="RefSeq" id="WP_055227649.1">
    <property type="nucleotide sequence ID" value="NZ_CAXSRP010000004.1"/>
</dbReference>
<evidence type="ECO:0000256" key="7">
    <source>
        <dbReference type="PIRNR" id="PIRNR006621"/>
    </source>
</evidence>
<reference evidence="11 12" key="1">
    <citation type="submission" date="2015-09" db="EMBL/GenBank/DDBJ databases">
        <authorList>
            <consortium name="Pathogen Informatics"/>
        </authorList>
    </citation>
    <scope>NUCLEOTIDE SEQUENCE [LARGE SCALE GENOMIC DNA]</scope>
    <source>
        <strain evidence="11 12">2789STDY5608849</strain>
    </source>
</reference>
<dbReference type="Proteomes" id="UP000095706">
    <property type="component" value="Unassembled WGS sequence"/>
</dbReference>
<evidence type="ECO:0000256" key="4">
    <source>
        <dbReference type="ARBA" id="ARBA00022694"/>
    </source>
</evidence>
<dbReference type="EMBL" id="CYYV01000007">
    <property type="protein sequence ID" value="CUO30982.1"/>
    <property type="molecule type" value="Genomic_DNA"/>
</dbReference>
<evidence type="ECO:0000256" key="3">
    <source>
        <dbReference type="ARBA" id="ARBA00022643"/>
    </source>
</evidence>
<feature type="binding site" evidence="9">
    <location>
        <position position="130"/>
    </location>
    <ligand>
        <name>FMN</name>
        <dbReference type="ChEBI" id="CHEBI:58210"/>
    </ligand>
</feature>
<dbReference type="GO" id="GO:0017150">
    <property type="term" value="F:tRNA dihydrouridine synthase activity"/>
    <property type="evidence" value="ECO:0007669"/>
    <property type="project" value="InterPro"/>
</dbReference>
<proteinExistence type="inferred from homology"/>
<dbReference type="GO" id="GO:0050660">
    <property type="term" value="F:flavin adenine dinucleotide binding"/>
    <property type="evidence" value="ECO:0007669"/>
    <property type="project" value="InterPro"/>
</dbReference>
<dbReference type="InterPro" id="IPR035587">
    <property type="entry name" value="DUS-like_FMN-bd"/>
</dbReference>
<dbReference type="PANTHER" id="PTHR45846:SF1">
    <property type="entry name" value="TRNA-DIHYDROURIDINE(47) SYNTHASE [NAD(P)(+)]-LIKE"/>
    <property type="match status" value="1"/>
</dbReference>
<dbReference type="CDD" id="cd02801">
    <property type="entry name" value="DUS_like_FMN"/>
    <property type="match status" value="1"/>
</dbReference>
<keyword evidence="9" id="KW-0547">Nucleotide-binding</keyword>
<name>A0A174DZE3_9FIRM</name>
<feature type="domain" description="DUS-like FMN-binding" evidence="10">
    <location>
        <begin position="5"/>
        <end position="249"/>
    </location>
</feature>
<comment type="cofactor">
    <cofactor evidence="1 7 9">
        <name>FMN</name>
        <dbReference type="ChEBI" id="CHEBI:58210"/>
    </cofactor>
</comment>
<dbReference type="PIRSF" id="PIRSF006621">
    <property type="entry name" value="Dus"/>
    <property type="match status" value="1"/>
</dbReference>
<sequence length="317" mass="36594">MQFYLAPMEGLTGYVYRSAYHKYFPAADRYFTPFITNKKMSSRERNDILPEHNEGMTVIPQILTNQAEDFLSLTKELKEYGYDTVNLNLGCPSGTVVAKRRGSGLLAWPHTLDAFLDEIFSSCDCRISIKTRLGTTDTDEWETLLAIYDKYPLEELIIHPRIQKDFYKYTPRMECYRTAYETSRHSLCYNGDLFSTADFQKLCHDFPLTEKVMLGRGVLQNPWLIGMLRSTDPASSENLAPADKELLRAFCEDLCAGYARVISGDKNVLFKLKALWIYLGTSFTNPQKYLKKIKKANRLAEYEEAVDSLFREQELIF</sequence>
<evidence type="ECO:0000256" key="1">
    <source>
        <dbReference type="ARBA" id="ARBA00001917"/>
    </source>
</evidence>
<protein>
    <recommendedName>
        <fullName evidence="7">tRNA-dihydrouridine synthase</fullName>
        <ecNumber evidence="7">1.3.1.-</ecNumber>
    </recommendedName>
</protein>
<feature type="binding site" evidence="9">
    <location>
        <position position="61"/>
    </location>
    <ligand>
        <name>FMN</name>
        <dbReference type="ChEBI" id="CHEBI:58210"/>
    </ligand>
</feature>
<evidence type="ECO:0000259" key="10">
    <source>
        <dbReference type="Pfam" id="PF01207"/>
    </source>
</evidence>
<gene>
    <name evidence="11" type="primary">dus_2</name>
    <name evidence="11" type="ORF">ERS852406_01700</name>
</gene>
<evidence type="ECO:0000256" key="2">
    <source>
        <dbReference type="ARBA" id="ARBA00022630"/>
    </source>
</evidence>
<keyword evidence="2 7" id="KW-0285">Flavoprotein</keyword>
<dbReference type="Gene3D" id="3.20.20.70">
    <property type="entry name" value="Aldolase class I"/>
    <property type="match status" value="1"/>
</dbReference>
<evidence type="ECO:0000256" key="9">
    <source>
        <dbReference type="PIRSR" id="PIRSR006621-2"/>
    </source>
</evidence>
<keyword evidence="3 7" id="KW-0288">FMN</keyword>
<feature type="binding site" evidence="9">
    <location>
        <position position="159"/>
    </location>
    <ligand>
        <name>FMN</name>
        <dbReference type="ChEBI" id="CHEBI:58210"/>
    </ligand>
</feature>
<dbReference type="PROSITE" id="PS01136">
    <property type="entry name" value="UPF0034"/>
    <property type="match status" value="1"/>
</dbReference>
<keyword evidence="4 7" id="KW-0819">tRNA processing</keyword>
<dbReference type="AlphaFoldDB" id="A0A174DZE3"/>
<evidence type="ECO:0000313" key="11">
    <source>
        <dbReference type="EMBL" id="CUO30982.1"/>
    </source>
</evidence>
<evidence type="ECO:0000256" key="6">
    <source>
        <dbReference type="ARBA" id="ARBA00023002"/>
    </source>
</evidence>
<keyword evidence="6 7" id="KW-0560">Oxidoreductase</keyword>
<evidence type="ECO:0000313" key="12">
    <source>
        <dbReference type="Proteomes" id="UP000095706"/>
    </source>
</evidence>
<dbReference type="InterPro" id="IPR013785">
    <property type="entry name" value="Aldolase_TIM"/>
</dbReference>
<dbReference type="InterPro" id="IPR001269">
    <property type="entry name" value="DUS_fam"/>
</dbReference>